<keyword evidence="2" id="KW-1185">Reference proteome</keyword>
<evidence type="ECO:0000313" key="2">
    <source>
        <dbReference type="Proteomes" id="UP000076858"/>
    </source>
</evidence>
<dbReference type="EMBL" id="LRGB01001361">
    <property type="protein sequence ID" value="KZS12535.1"/>
    <property type="molecule type" value="Genomic_DNA"/>
</dbReference>
<gene>
    <name evidence="1" type="ORF">APZ42_022668</name>
</gene>
<name>A0A164VPY6_9CRUS</name>
<sequence length="85" mass="9249">MTSRARRGEEVHDSVMVCDGRTRATNLQIPKDLNDAKGRVVVIMGLYFVTGTIQLNARGISICDVIFMKGGTFFVTARDIRGGGS</sequence>
<accession>A0A164VPY6</accession>
<dbReference type="AlphaFoldDB" id="A0A164VPY6"/>
<dbReference type="Proteomes" id="UP000076858">
    <property type="component" value="Unassembled WGS sequence"/>
</dbReference>
<reference evidence="1 2" key="1">
    <citation type="submission" date="2016-03" db="EMBL/GenBank/DDBJ databases">
        <title>EvidentialGene: Evidence-directed Construction of Genes on Genomes.</title>
        <authorList>
            <person name="Gilbert D.G."/>
            <person name="Choi J.-H."/>
            <person name="Mockaitis K."/>
            <person name="Colbourne J."/>
            <person name="Pfrender M."/>
        </authorList>
    </citation>
    <scope>NUCLEOTIDE SEQUENCE [LARGE SCALE GENOMIC DNA]</scope>
    <source>
        <strain evidence="1 2">Xinb3</strain>
        <tissue evidence="1">Complete organism</tissue>
    </source>
</reference>
<comment type="caution">
    <text evidence="1">The sequence shown here is derived from an EMBL/GenBank/DDBJ whole genome shotgun (WGS) entry which is preliminary data.</text>
</comment>
<proteinExistence type="predicted"/>
<organism evidence="1 2">
    <name type="scientific">Daphnia magna</name>
    <dbReference type="NCBI Taxonomy" id="35525"/>
    <lineage>
        <taxon>Eukaryota</taxon>
        <taxon>Metazoa</taxon>
        <taxon>Ecdysozoa</taxon>
        <taxon>Arthropoda</taxon>
        <taxon>Crustacea</taxon>
        <taxon>Branchiopoda</taxon>
        <taxon>Diplostraca</taxon>
        <taxon>Cladocera</taxon>
        <taxon>Anomopoda</taxon>
        <taxon>Daphniidae</taxon>
        <taxon>Daphnia</taxon>
    </lineage>
</organism>
<protein>
    <submittedName>
        <fullName evidence="1">Uncharacterized protein</fullName>
    </submittedName>
</protein>
<evidence type="ECO:0000313" key="1">
    <source>
        <dbReference type="EMBL" id="KZS12535.1"/>
    </source>
</evidence>